<dbReference type="AlphaFoldDB" id="X0X2C7"/>
<evidence type="ECO:0000313" key="1">
    <source>
        <dbReference type="EMBL" id="GAG19141.1"/>
    </source>
</evidence>
<organism evidence="1">
    <name type="scientific">marine sediment metagenome</name>
    <dbReference type="NCBI Taxonomy" id="412755"/>
    <lineage>
        <taxon>unclassified sequences</taxon>
        <taxon>metagenomes</taxon>
        <taxon>ecological metagenomes</taxon>
    </lineage>
</organism>
<protein>
    <submittedName>
        <fullName evidence="1">Uncharacterized protein</fullName>
    </submittedName>
</protein>
<dbReference type="EMBL" id="BARS01035491">
    <property type="protein sequence ID" value="GAG19141.1"/>
    <property type="molecule type" value="Genomic_DNA"/>
</dbReference>
<name>X0X2C7_9ZZZZ</name>
<accession>X0X2C7</accession>
<reference evidence="1" key="1">
    <citation type="journal article" date="2014" name="Front. Microbiol.">
        <title>High frequency of phylogenetically diverse reductive dehalogenase-homologous genes in deep subseafloor sedimentary metagenomes.</title>
        <authorList>
            <person name="Kawai M."/>
            <person name="Futagami T."/>
            <person name="Toyoda A."/>
            <person name="Takaki Y."/>
            <person name="Nishi S."/>
            <person name="Hori S."/>
            <person name="Arai W."/>
            <person name="Tsubouchi T."/>
            <person name="Morono Y."/>
            <person name="Uchiyama I."/>
            <person name="Ito T."/>
            <person name="Fujiyama A."/>
            <person name="Inagaki F."/>
            <person name="Takami H."/>
        </authorList>
    </citation>
    <scope>NUCLEOTIDE SEQUENCE</scope>
    <source>
        <strain evidence="1">Expedition CK06-06</strain>
    </source>
</reference>
<feature type="non-terminal residue" evidence="1">
    <location>
        <position position="1"/>
    </location>
</feature>
<sequence>GAFLMPYLKTDNGMAKAQRAYDNMEPPEFYEDDLDECEICVYFRHGRCVAPGEIDDKGDCPSFKDD</sequence>
<comment type="caution">
    <text evidence="1">The sequence shown here is derived from an EMBL/GenBank/DDBJ whole genome shotgun (WGS) entry which is preliminary data.</text>
</comment>
<gene>
    <name evidence="1" type="ORF">S01H1_54677</name>
</gene>
<proteinExistence type="predicted"/>